<keyword evidence="1" id="KW-0472">Membrane</keyword>
<name>A0A0W0FL97_MONRR</name>
<comment type="caution">
    <text evidence="2">The sequence shown here is derived from an EMBL/GenBank/DDBJ whole genome shotgun (WGS) entry which is preliminary data.</text>
</comment>
<reference evidence="2 3" key="1">
    <citation type="submission" date="2015-12" db="EMBL/GenBank/DDBJ databases">
        <title>Draft genome sequence of Moniliophthora roreri, the causal agent of frosty pod rot of cacao.</title>
        <authorList>
            <person name="Aime M.C."/>
            <person name="Diaz-Valderrama J.R."/>
            <person name="Kijpornyongpan T."/>
            <person name="Phillips-Mora W."/>
        </authorList>
    </citation>
    <scope>NUCLEOTIDE SEQUENCE [LARGE SCALE GENOMIC DNA]</scope>
    <source>
        <strain evidence="2 3">MCA 2952</strain>
    </source>
</reference>
<evidence type="ECO:0000256" key="1">
    <source>
        <dbReference type="SAM" id="Phobius"/>
    </source>
</evidence>
<dbReference type="AlphaFoldDB" id="A0A0W0FL97"/>
<feature type="transmembrane region" description="Helical" evidence="1">
    <location>
        <begin position="92"/>
        <end position="109"/>
    </location>
</feature>
<gene>
    <name evidence="2" type="ORF">WG66_10240</name>
</gene>
<feature type="transmembrane region" description="Helical" evidence="1">
    <location>
        <begin position="58"/>
        <end position="80"/>
    </location>
</feature>
<protein>
    <submittedName>
        <fullName evidence="2">Uncharacterized protein</fullName>
    </submittedName>
</protein>
<sequence length="213" mass="23482">MPFIRCRTFLACLPLASGVWVLGLLGLLVGGAGAAAGWYKVTLLDKHPLPIQDEISMFVNAITLSLLALFSLIGIISGFVKKYGLVVVYKQLVALHWVLMVGALAYSLYSTFRPIDDSIVKDCIGDSRDEMILQLCAKGFTLVKGFCIFLLAFALLVQFYTYVLVTNFAYKLDLEGIADVRQTIAFPDDLKKSNSSDYGFPYTSYDYQGGRAV</sequence>
<evidence type="ECO:0000313" key="3">
    <source>
        <dbReference type="Proteomes" id="UP000054988"/>
    </source>
</evidence>
<evidence type="ECO:0000313" key="2">
    <source>
        <dbReference type="EMBL" id="KTB37070.1"/>
    </source>
</evidence>
<keyword evidence="1" id="KW-0812">Transmembrane</keyword>
<organism evidence="2 3">
    <name type="scientific">Moniliophthora roreri</name>
    <name type="common">Frosty pod rot fungus</name>
    <name type="synonym">Monilia roreri</name>
    <dbReference type="NCBI Taxonomy" id="221103"/>
    <lineage>
        <taxon>Eukaryota</taxon>
        <taxon>Fungi</taxon>
        <taxon>Dikarya</taxon>
        <taxon>Basidiomycota</taxon>
        <taxon>Agaricomycotina</taxon>
        <taxon>Agaricomycetes</taxon>
        <taxon>Agaricomycetidae</taxon>
        <taxon>Agaricales</taxon>
        <taxon>Marasmiineae</taxon>
        <taxon>Marasmiaceae</taxon>
        <taxon>Moniliophthora</taxon>
    </lineage>
</organism>
<feature type="transmembrane region" description="Helical" evidence="1">
    <location>
        <begin position="142"/>
        <end position="165"/>
    </location>
</feature>
<dbReference type="Proteomes" id="UP000054988">
    <property type="component" value="Unassembled WGS sequence"/>
</dbReference>
<dbReference type="eggNOG" id="ENOG502TF64">
    <property type="taxonomic scope" value="Eukaryota"/>
</dbReference>
<dbReference type="EMBL" id="LATX01001869">
    <property type="protein sequence ID" value="KTB37070.1"/>
    <property type="molecule type" value="Genomic_DNA"/>
</dbReference>
<accession>A0A0W0FL97</accession>
<proteinExistence type="predicted"/>
<keyword evidence="1" id="KW-1133">Transmembrane helix</keyword>